<dbReference type="Gene3D" id="3.40.50.150">
    <property type="entry name" value="Vaccinia Virus protein VP39"/>
    <property type="match status" value="1"/>
</dbReference>
<accession>A0A9W7GK20</accession>
<protein>
    <recommendedName>
        <fullName evidence="2">Methyltransferase domain-containing protein</fullName>
    </recommendedName>
</protein>
<feature type="transmembrane region" description="Helical" evidence="1">
    <location>
        <begin position="12"/>
        <end position="33"/>
    </location>
</feature>
<gene>
    <name evidence="3" type="ORF">TrCOL_g9563</name>
</gene>
<comment type="caution">
    <text evidence="3">The sequence shown here is derived from an EMBL/GenBank/DDBJ whole genome shotgun (WGS) entry which is preliminary data.</text>
</comment>
<dbReference type="InterPro" id="IPR029063">
    <property type="entry name" value="SAM-dependent_MTases_sf"/>
</dbReference>
<proteinExistence type="predicted"/>
<dbReference type="AlphaFoldDB" id="A0A9W7GK20"/>
<evidence type="ECO:0000313" key="4">
    <source>
        <dbReference type="Proteomes" id="UP001165065"/>
    </source>
</evidence>
<dbReference type="CDD" id="cd02440">
    <property type="entry name" value="AdoMet_MTases"/>
    <property type="match status" value="1"/>
</dbReference>
<evidence type="ECO:0000259" key="2">
    <source>
        <dbReference type="Pfam" id="PF13847"/>
    </source>
</evidence>
<evidence type="ECO:0000313" key="3">
    <source>
        <dbReference type="EMBL" id="GMI46324.1"/>
    </source>
</evidence>
<dbReference type="EMBL" id="BRYA01000293">
    <property type="protein sequence ID" value="GMI46324.1"/>
    <property type="molecule type" value="Genomic_DNA"/>
</dbReference>
<keyword evidence="1" id="KW-0472">Membrane</keyword>
<dbReference type="OrthoDB" id="540004at2759"/>
<reference evidence="4" key="1">
    <citation type="journal article" date="2023" name="Commun. Biol.">
        <title>Genome analysis of Parmales, the sister group of diatoms, reveals the evolutionary specialization of diatoms from phago-mixotrophs to photoautotrophs.</title>
        <authorList>
            <person name="Ban H."/>
            <person name="Sato S."/>
            <person name="Yoshikawa S."/>
            <person name="Yamada K."/>
            <person name="Nakamura Y."/>
            <person name="Ichinomiya M."/>
            <person name="Sato N."/>
            <person name="Blanc-Mathieu R."/>
            <person name="Endo H."/>
            <person name="Kuwata A."/>
            <person name="Ogata H."/>
        </authorList>
    </citation>
    <scope>NUCLEOTIDE SEQUENCE [LARGE SCALE GENOMIC DNA]</scope>
</reference>
<feature type="domain" description="Methyltransferase" evidence="2">
    <location>
        <begin position="65"/>
        <end position="196"/>
    </location>
</feature>
<dbReference type="SUPFAM" id="SSF53335">
    <property type="entry name" value="S-adenosyl-L-methionine-dependent methyltransferases"/>
    <property type="match status" value="1"/>
</dbReference>
<sequence length="246" mass="27107">MAETETDWFPLLRSPFLTTTGIIVASTLGLVLVRSNASSIYDLVIFKMTSLWYKAVIDRISSACILDIGIGNATSCLAHADLLKEKSITVKGVDFTQHYVDAAQVNIASKDAASNVSVVYGSVYDLPLLKSLAPKGPNSKFDAVYFSGSISLLPDPLEALRTVAKVLKKGGLIYVTQTYQHRNVPGLATFKRNMKFFTTIDFGELTFEKDIMEIYNNSEYEVVEHKPIEGSVDNAFQTAYLTILKV</sequence>
<keyword evidence="1" id="KW-0812">Transmembrane</keyword>
<dbReference type="Proteomes" id="UP001165065">
    <property type="component" value="Unassembled WGS sequence"/>
</dbReference>
<keyword evidence="1" id="KW-1133">Transmembrane helix</keyword>
<organism evidence="3 4">
    <name type="scientific">Triparma columacea</name>
    <dbReference type="NCBI Taxonomy" id="722753"/>
    <lineage>
        <taxon>Eukaryota</taxon>
        <taxon>Sar</taxon>
        <taxon>Stramenopiles</taxon>
        <taxon>Ochrophyta</taxon>
        <taxon>Bolidophyceae</taxon>
        <taxon>Parmales</taxon>
        <taxon>Triparmaceae</taxon>
        <taxon>Triparma</taxon>
    </lineage>
</organism>
<evidence type="ECO:0000256" key="1">
    <source>
        <dbReference type="SAM" id="Phobius"/>
    </source>
</evidence>
<keyword evidence="4" id="KW-1185">Reference proteome</keyword>
<name>A0A9W7GK20_9STRA</name>
<dbReference type="InterPro" id="IPR025714">
    <property type="entry name" value="Methyltranfer_dom"/>
</dbReference>
<dbReference type="Pfam" id="PF13847">
    <property type="entry name" value="Methyltransf_31"/>
    <property type="match status" value="1"/>
</dbReference>